<dbReference type="InterPro" id="IPR036397">
    <property type="entry name" value="RNaseH_sf"/>
</dbReference>
<dbReference type="PANTHER" id="PTHR47074:SF61">
    <property type="entry name" value="RNASE H TYPE-1 DOMAIN-CONTAINING PROTEIN"/>
    <property type="match status" value="1"/>
</dbReference>
<feature type="region of interest" description="Disordered" evidence="1">
    <location>
        <begin position="121"/>
        <end position="148"/>
    </location>
</feature>
<keyword evidence="4" id="KW-1185">Reference proteome</keyword>
<feature type="compositionally biased region" description="Basic and acidic residues" evidence="1">
    <location>
        <begin position="26"/>
        <end position="38"/>
    </location>
</feature>
<evidence type="ECO:0000256" key="1">
    <source>
        <dbReference type="SAM" id="MobiDB-lite"/>
    </source>
</evidence>
<dbReference type="OrthoDB" id="1166575at2759"/>
<reference evidence="3 4" key="3">
    <citation type="submission" date="2019-11" db="EMBL/GenBank/DDBJ databases">
        <title>A de novo genome assembly of a pear dwarfing rootstock.</title>
        <authorList>
            <person name="Wang F."/>
            <person name="Wang J."/>
            <person name="Li S."/>
            <person name="Zhang Y."/>
            <person name="Fang M."/>
            <person name="Ma L."/>
            <person name="Zhao Y."/>
            <person name="Jiang S."/>
        </authorList>
    </citation>
    <scope>NUCLEOTIDE SEQUENCE [LARGE SCALE GENOMIC DNA]</scope>
    <source>
        <strain evidence="3">S2</strain>
        <tissue evidence="3">Leaf</tissue>
    </source>
</reference>
<feature type="compositionally biased region" description="Low complexity" evidence="1">
    <location>
        <begin position="1"/>
        <end position="14"/>
    </location>
</feature>
<evidence type="ECO:0000313" key="3">
    <source>
        <dbReference type="EMBL" id="KAB2615215.1"/>
    </source>
</evidence>
<dbReference type="SUPFAM" id="SSF53098">
    <property type="entry name" value="Ribonuclease H-like"/>
    <property type="match status" value="1"/>
</dbReference>
<evidence type="ECO:0000313" key="4">
    <source>
        <dbReference type="Proteomes" id="UP000327157"/>
    </source>
</evidence>
<dbReference type="EMBL" id="SMOL01000402">
    <property type="protein sequence ID" value="KAB2615215.1"/>
    <property type="molecule type" value="Genomic_DNA"/>
</dbReference>
<reference evidence="4" key="2">
    <citation type="submission" date="2019-10" db="EMBL/GenBank/DDBJ databases">
        <title>A de novo genome assembly of a pear dwarfing rootstock.</title>
        <authorList>
            <person name="Wang F."/>
            <person name="Wang J."/>
            <person name="Li S."/>
            <person name="Zhang Y."/>
            <person name="Fang M."/>
            <person name="Ma L."/>
            <person name="Zhao Y."/>
            <person name="Jiang S."/>
        </authorList>
    </citation>
    <scope>NUCLEOTIDE SEQUENCE [LARGE SCALE GENOMIC DNA]</scope>
</reference>
<feature type="compositionally biased region" description="Polar residues" evidence="1">
    <location>
        <begin position="125"/>
        <end position="148"/>
    </location>
</feature>
<organism evidence="3 4">
    <name type="scientific">Pyrus ussuriensis x Pyrus communis</name>
    <dbReference type="NCBI Taxonomy" id="2448454"/>
    <lineage>
        <taxon>Eukaryota</taxon>
        <taxon>Viridiplantae</taxon>
        <taxon>Streptophyta</taxon>
        <taxon>Embryophyta</taxon>
        <taxon>Tracheophyta</taxon>
        <taxon>Spermatophyta</taxon>
        <taxon>Magnoliopsida</taxon>
        <taxon>eudicotyledons</taxon>
        <taxon>Gunneridae</taxon>
        <taxon>Pentapetalae</taxon>
        <taxon>rosids</taxon>
        <taxon>fabids</taxon>
        <taxon>Rosales</taxon>
        <taxon>Rosaceae</taxon>
        <taxon>Amygdaloideae</taxon>
        <taxon>Maleae</taxon>
        <taxon>Pyrus</taxon>
    </lineage>
</organism>
<dbReference type="InterPro" id="IPR002156">
    <property type="entry name" value="RNaseH_domain"/>
</dbReference>
<sequence>MLQGSRPRSSASRPEPLPQQRKPKQLRQEKQPSTHEPKASTSPAHSQVEPKPNMHAPQPTPVAQPTLMVPTIELGASSPYFSADLTSQLKSRARSPVHSTTQGDVIRKTRSAYAAFMEATRRTQRATSGRQTSSDNHGNLHGNSQPISAWSPPDWSLFKVNVDASWNATMKKGNIAMVIRDSNGKFVAARKSCISASSVQVAEAKAILEGCMLAKNLELDKFVMESDSKE</sequence>
<dbReference type="GO" id="GO:0004523">
    <property type="term" value="F:RNA-DNA hybrid ribonuclease activity"/>
    <property type="evidence" value="ECO:0007669"/>
    <property type="project" value="InterPro"/>
</dbReference>
<protein>
    <submittedName>
        <fullName evidence="3">S2-RNase</fullName>
    </submittedName>
</protein>
<feature type="domain" description="RNase H type-1" evidence="2">
    <location>
        <begin position="161"/>
        <end position="229"/>
    </location>
</feature>
<dbReference type="InterPro" id="IPR052929">
    <property type="entry name" value="RNase_H-like_EbsB-rel"/>
</dbReference>
<comment type="caution">
    <text evidence="3">The sequence shown here is derived from an EMBL/GenBank/DDBJ whole genome shotgun (WGS) entry which is preliminary data.</text>
</comment>
<dbReference type="InterPro" id="IPR012337">
    <property type="entry name" value="RNaseH-like_sf"/>
</dbReference>
<dbReference type="InterPro" id="IPR044730">
    <property type="entry name" value="RNase_H-like_dom_plant"/>
</dbReference>
<proteinExistence type="predicted"/>
<accession>A0A5N5GI53</accession>
<feature type="region of interest" description="Disordered" evidence="1">
    <location>
        <begin position="1"/>
        <end position="63"/>
    </location>
</feature>
<dbReference type="AlphaFoldDB" id="A0A5N5GI53"/>
<dbReference type="Pfam" id="PF13456">
    <property type="entry name" value="RVT_3"/>
    <property type="match status" value="1"/>
</dbReference>
<dbReference type="Gene3D" id="3.30.420.10">
    <property type="entry name" value="Ribonuclease H-like superfamily/Ribonuclease H"/>
    <property type="match status" value="1"/>
</dbReference>
<dbReference type="Proteomes" id="UP000327157">
    <property type="component" value="Chromosome 3"/>
</dbReference>
<dbReference type="PANTHER" id="PTHR47074">
    <property type="entry name" value="BNAC02G40300D PROTEIN"/>
    <property type="match status" value="1"/>
</dbReference>
<gene>
    <name evidence="3" type="ORF">D8674_021803</name>
</gene>
<dbReference type="CDD" id="cd06222">
    <property type="entry name" value="RNase_H_like"/>
    <property type="match status" value="1"/>
</dbReference>
<evidence type="ECO:0000259" key="2">
    <source>
        <dbReference type="Pfam" id="PF13456"/>
    </source>
</evidence>
<reference evidence="3 4" key="1">
    <citation type="submission" date="2019-09" db="EMBL/GenBank/DDBJ databases">
        <authorList>
            <person name="Ou C."/>
        </authorList>
    </citation>
    <scope>NUCLEOTIDE SEQUENCE [LARGE SCALE GENOMIC DNA]</scope>
    <source>
        <strain evidence="3">S2</strain>
        <tissue evidence="3">Leaf</tissue>
    </source>
</reference>
<dbReference type="GO" id="GO:0003676">
    <property type="term" value="F:nucleic acid binding"/>
    <property type="evidence" value="ECO:0007669"/>
    <property type="project" value="InterPro"/>
</dbReference>
<name>A0A5N5GI53_9ROSA</name>